<comment type="catalytic activity">
    <reaction evidence="7">
        <text>D-glycero-beta-D-manno-heptose 1-phosphate + ATP + H(+) = ADP-D-glycero-beta-D-manno-heptose + diphosphate</text>
        <dbReference type="Rhea" id="RHEA:27465"/>
        <dbReference type="ChEBI" id="CHEBI:15378"/>
        <dbReference type="ChEBI" id="CHEBI:30616"/>
        <dbReference type="ChEBI" id="CHEBI:33019"/>
        <dbReference type="ChEBI" id="CHEBI:59967"/>
        <dbReference type="ChEBI" id="CHEBI:61593"/>
        <dbReference type="EC" id="2.7.7.70"/>
    </reaction>
</comment>
<keyword evidence="6" id="KW-0119">Carbohydrate metabolism</keyword>
<dbReference type="InterPro" id="IPR050385">
    <property type="entry name" value="Archaeal_FAD_synthase"/>
</dbReference>
<dbReference type="AlphaFoldDB" id="A0A933I8P5"/>
<reference evidence="9" key="1">
    <citation type="submission" date="2020-07" db="EMBL/GenBank/DDBJ databases">
        <title>Huge and variable diversity of episymbiotic CPR bacteria and DPANN archaea in groundwater ecosystems.</title>
        <authorList>
            <person name="He C.Y."/>
            <person name="Keren R."/>
            <person name="Whittaker M."/>
            <person name="Farag I.F."/>
            <person name="Doudna J."/>
            <person name="Cate J.H.D."/>
            <person name="Banfield J.F."/>
        </authorList>
    </citation>
    <scope>NUCLEOTIDE SEQUENCE</scope>
    <source>
        <strain evidence="9">NC_groundwater_1520_Pr4_B-0.1um_53_5</strain>
    </source>
</reference>
<dbReference type="Proteomes" id="UP000736328">
    <property type="component" value="Unassembled WGS sequence"/>
</dbReference>
<dbReference type="SUPFAM" id="SSF52374">
    <property type="entry name" value="Nucleotidylyl transferase"/>
    <property type="match status" value="1"/>
</dbReference>
<dbReference type="Gene3D" id="3.40.50.620">
    <property type="entry name" value="HUPs"/>
    <property type="match status" value="1"/>
</dbReference>
<keyword evidence="3 9" id="KW-0548">Nucleotidyltransferase</keyword>
<evidence type="ECO:0000313" key="9">
    <source>
        <dbReference type="EMBL" id="MBI4725744.1"/>
    </source>
</evidence>
<evidence type="ECO:0000256" key="1">
    <source>
        <dbReference type="ARBA" id="ARBA00012519"/>
    </source>
</evidence>
<evidence type="ECO:0000256" key="5">
    <source>
        <dbReference type="ARBA" id="ARBA00022840"/>
    </source>
</evidence>
<organism evidence="9 10">
    <name type="scientific">candidate division TA06 bacterium</name>
    <dbReference type="NCBI Taxonomy" id="2250710"/>
    <lineage>
        <taxon>Bacteria</taxon>
        <taxon>Bacteria division TA06</taxon>
    </lineage>
</organism>
<protein>
    <recommendedName>
        <fullName evidence="1">D-glycero-beta-D-manno-heptose 1-phosphate adenylyltransferase</fullName>
        <ecNumber evidence="1">2.7.7.70</ecNumber>
    </recommendedName>
</protein>
<keyword evidence="2" id="KW-0808">Transferase</keyword>
<dbReference type="EMBL" id="JACQXR010000008">
    <property type="protein sequence ID" value="MBI4725744.1"/>
    <property type="molecule type" value="Genomic_DNA"/>
</dbReference>
<dbReference type="GO" id="GO:0016779">
    <property type="term" value="F:nucleotidyltransferase activity"/>
    <property type="evidence" value="ECO:0007669"/>
    <property type="project" value="UniProtKB-KW"/>
</dbReference>
<dbReference type="GO" id="GO:0005524">
    <property type="term" value="F:ATP binding"/>
    <property type="evidence" value="ECO:0007669"/>
    <property type="project" value="UniProtKB-KW"/>
</dbReference>
<gene>
    <name evidence="9" type="primary">rfaE2</name>
    <name evidence="9" type="ORF">HY768_00715</name>
</gene>
<evidence type="ECO:0000256" key="3">
    <source>
        <dbReference type="ARBA" id="ARBA00022695"/>
    </source>
</evidence>
<evidence type="ECO:0000256" key="7">
    <source>
        <dbReference type="ARBA" id="ARBA00047428"/>
    </source>
</evidence>
<proteinExistence type="predicted"/>
<evidence type="ECO:0000256" key="4">
    <source>
        <dbReference type="ARBA" id="ARBA00022741"/>
    </source>
</evidence>
<keyword evidence="4" id="KW-0547">Nucleotide-binding</keyword>
<dbReference type="InterPro" id="IPR014729">
    <property type="entry name" value="Rossmann-like_a/b/a_fold"/>
</dbReference>
<sequence length="163" mass="17567">MINKVVALSQAQTIRQQAKAAGKKAVFTNGVFDILHRGHVEYLEKARELGDLLIIGLNSDASVRRIKGPQRPLCSQEDRAMVLSALACVDYIVLFDEDTPQKIVESLVPDILVKGADYSVEQIVGADVVLRNGGKVLPIELTPGKSTSGLIKRIVAAYGAGED</sequence>
<evidence type="ECO:0000259" key="8">
    <source>
        <dbReference type="Pfam" id="PF01467"/>
    </source>
</evidence>
<dbReference type="NCBIfam" id="TIGR02199">
    <property type="entry name" value="rfaE_dom_II"/>
    <property type="match status" value="1"/>
</dbReference>
<dbReference type="GO" id="GO:0016773">
    <property type="term" value="F:phosphotransferase activity, alcohol group as acceptor"/>
    <property type="evidence" value="ECO:0007669"/>
    <property type="project" value="InterPro"/>
</dbReference>
<keyword evidence="5" id="KW-0067">ATP-binding</keyword>
<evidence type="ECO:0000313" key="10">
    <source>
        <dbReference type="Proteomes" id="UP000736328"/>
    </source>
</evidence>
<feature type="domain" description="Cytidyltransferase-like" evidence="8">
    <location>
        <begin position="27"/>
        <end position="119"/>
    </location>
</feature>
<dbReference type="NCBIfam" id="TIGR00125">
    <property type="entry name" value="cyt_tran_rel"/>
    <property type="match status" value="1"/>
</dbReference>
<name>A0A933I8P5_UNCT6</name>
<dbReference type="Pfam" id="PF01467">
    <property type="entry name" value="CTP_transf_like"/>
    <property type="match status" value="1"/>
</dbReference>
<dbReference type="InterPro" id="IPR004821">
    <property type="entry name" value="Cyt_trans-like"/>
</dbReference>
<dbReference type="EC" id="2.7.7.70" evidence="1"/>
<dbReference type="InterPro" id="IPR011914">
    <property type="entry name" value="RfaE_dom_II"/>
</dbReference>
<dbReference type="GO" id="GO:0005975">
    <property type="term" value="P:carbohydrate metabolic process"/>
    <property type="evidence" value="ECO:0007669"/>
    <property type="project" value="InterPro"/>
</dbReference>
<dbReference type="PANTHER" id="PTHR43793:SF2">
    <property type="entry name" value="BIFUNCTIONAL PROTEIN HLDE"/>
    <property type="match status" value="1"/>
</dbReference>
<dbReference type="PANTHER" id="PTHR43793">
    <property type="entry name" value="FAD SYNTHASE"/>
    <property type="match status" value="1"/>
</dbReference>
<accession>A0A933I8P5</accession>
<evidence type="ECO:0000256" key="2">
    <source>
        <dbReference type="ARBA" id="ARBA00022679"/>
    </source>
</evidence>
<evidence type="ECO:0000256" key="6">
    <source>
        <dbReference type="ARBA" id="ARBA00023277"/>
    </source>
</evidence>
<comment type="caution">
    <text evidence="9">The sequence shown here is derived from an EMBL/GenBank/DDBJ whole genome shotgun (WGS) entry which is preliminary data.</text>
</comment>